<dbReference type="PANTHER" id="PTHR15343">
    <property type="entry name" value="CD7"/>
    <property type="match status" value="1"/>
</dbReference>
<keyword evidence="4" id="KW-1185">Reference proteome</keyword>
<dbReference type="Pfam" id="PF07686">
    <property type="entry name" value="V-set"/>
    <property type="match status" value="1"/>
</dbReference>
<dbReference type="PANTHER" id="PTHR15343:SF0">
    <property type="entry name" value="T-CELL ANTIGEN CD7"/>
    <property type="match status" value="1"/>
</dbReference>
<dbReference type="InterPro" id="IPR013106">
    <property type="entry name" value="Ig_V-set"/>
</dbReference>
<gene>
    <name evidence="3" type="ORF">chiPu_0014039</name>
</gene>
<dbReference type="InterPro" id="IPR039090">
    <property type="entry name" value="CD7"/>
</dbReference>
<evidence type="ECO:0000259" key="2">
    <source>
        <dbReference type="Pfam" id="PF07686"/>
    </source>
</evidence>
<comment type="caution">
    <text evidence="3">The sequence shown here is derived from an EMBL/GenBank/DDBJ whole genome shotgun (WGS) entry which is preliminary data.</text>
</comment>
<proteinExistence type="predicted"/>
<reference evidence="3 4" key="1">
    <citation type="journal article" date="2018" name="Nat. Ecol. Evol.">
        <title>Shark genomes provide insights into elasmobranch evolution and the origin of vertebrates.</title>
        <authorList>
            <person name="Hara Y"/>
            <person name="Yamaguchi K"/>
            <person name="Onimaru K"/>
            <person name="Kadota M"/>
            <person name="Koyanagi M"/>
            <person name="Keeley SD"/>
            <person name="Tatsumi K"/>
            <person name="Tanaka K"/>
            <person name="Motone F"/>
            <person name="Kageyama Y"/>
            <person name="Nozu R"/>
            <person name="Adachi N"/>
            <person name="Nishimura O"/>
            <person name="Nakagawa R"/>
            <person name="Tanegashima C"/>
            <person name="Kiyatake I"/>
            <person name="Matsumoto R"/>
            <person name="Murakumo K"/>
            <person name="Nishida K"/>
            <person name="Terakita A"/>
            <person name="Kuratani S"/>
            <person name="Sato K"/>
            <person name="Hyodo S Kuraku.S."/>
        </authorList>
    </citation>
    <scope>NUCLEOTIDE SEQUENCE [LARGE SCALE GENOMIC DNA]</scope>
</reference>
<accession>A0A401SYS3</accession>
<dbReference type="SUPFAM" id="SSF48726">
    <property type="entry name" value="Immunoglobulin"/>
    <property type="match status" value="1"/>
</dbReference>
<name>A0A401SYS3_CHIPU</name>
<dbReference type="InterPro" id="IPR013783">
    <property type="entry name" value="Ig-like_fold"/>
</dbReference>
<dbReference type="GO" id="GO:0038023">
    <property type="term" value="F:signaling receptor activity"/>
    <property type="evidence" value="ECO:0007669"/>
    <property type="project" value="InterPro"/>
</dbReference>
<feature type="transmembrane region" description="Helical" evidence="1">
    <location>
        <begin position="146"/>
        <end position="167"/>
    </location>
</feature>
<organism evidence="3 4">
    <name type="scientific">Chiloscyllium punctatum</name>
    <name type="common">Brownbanded bambooshark</name>
    <name type="synonym">Hemiscyllium punctatum</name>
    <dbReference type="NCBI Taxonomy" id="137246"/>
    <lineage>
        <taxon>Eukaryota</taxon>
        <taxon>Metazoa</taxon>
        <taxon>Chordata</taxon>
        <taxon>Craniata</taxon>
        <taxon>Vertebrata</taxon>
        <taxon>Chondrichthyes</taxon>
        <taxon>Elasmobranchii</taxon>
        <taxon>Galeomorphii</taxon>
        <taxon>Galeoidea</taxon>
        <taxon>Orectolobiformes</taxon>
        <taxon>Hemiscylliidae</taxon>
        <taxon>Chiloscyllium</taxon>
    </lineage>
</organism>
<protein>
    <recommendedName>
        <fullName evidence="2">Immunoglobulin V-set domain-containing protein</fullName>
    </recommendedName>
</protein>
<dbReference type="InterPro" id="IPR036179">
    <property type="entry name" value="Ig-like_dom_sf"/>
</dbReference>
<keyword evidence="1" id="KW-1133">Transmembrane helix</keyword>
<dbReference type="OrthoDB" id="9899013at2759"/>
<evidence type="ECO:0000313" key="4">
    <source>
        <dbReference type="Proteomes" id="UP000287033"/>
    </source>
</evidence>
<sequence length="201" mass="23131">MISGVKTDGHISQTLHIKRVKNGSSALLNCEYSSSQGNIVGTYFRRGFSKPIDLIYFYRKKVTKHKLYEHRLDWKGEVNNFTVTLHDFQESDRDIYYCVFGIRNQTSVNDRIVQETVLVSESRMKDCKADCEETITCREFSYKDPIVIGVIVVATVAIICALVLILWHARKRCQPEMPTRGRAPNSVYEDMNLIRTQSVGR</sequence>
<dbReference type="OMA" id="DIYYCVF"/>
<keyword evidence="1" id="KW-0472">Membrane</keyword>
<evidence type="ECO:0000256" key="1">
    <source>
        <dbReference type="SAM" id="Phobius"/>
    </source>
</evidence>
<dbReference type="GO" id="GO:0002250">
    <property type="term" value="P:adaptive immune response"/>
    <property type="evidence" value="ECO:0007669"/>
    <property type="project" value="InterPro"/>
</dbReference>
<dbReference type="Proteomes" id="UP000287033">
    <property type="component" value="Unassembled WGS sequence"/>
</dbReference>
<dbReference type="GO" id="GO:0016020">
    <property type="term" value="C:membrane"/>
    <property type="evidence" value="ECO:0007669"/>
    <property type="project" value="InterPro"/>
</dbReference>
<dbReference type="STRING" id="137246.A0A401SYS3"/>
<evidence type="ECO:0000313" key="3">
    <source>
        <dbReference type="EMBL" id="GCC35554.1"/>
    </source>
</evidence>
<feature type="domain" description="Immunoglobulin V-set" evidence="2">
    <location>
        <begin position="20"/>
        <end position="114"/>
    </location>
</feature>
<dbReference type="Gene3D" id="2.60.40.10">
    <property type="entry name" value="Immunoglobulins"/>
    <property type="match status" value="1"/>
</dbReference>
<dbReference type="AlphaFoldDB" id="A0A401SYS3"/>
<keyword evidence="1" id="KW-0812">Transmembrane</keyword>
<dbReference type="EMBL" id="BEZZ01000715">
    <property type="protein sequence ID" value="GCC35554.1"/>
    <property type="molecule type" value="Genomic_DNA"/>
</dbReference>